<dbReference type="InterPro" id="IPR011330">
    <property type="entry name" value="Glyco_hydro/deAcase_b/a-brl"/>
</dbReference>
<dbReference type="Pfam" id="PF01522">
    <property type="entry name" value="Polysacc_deac_1"/>
    <property type="match status" value="1"/>
</dbReference>
<dbReference type="Proteomes" id="UP000193719">
    <property type="component" value="Unassembled WGS sequence"/>
</dbReference>
<evidence type="ECO:0000259" key="7">
    <source>
        <dbReference type="PROSITE" id="PS51677"/>
    </source>
</evidence>
<reference evidence="8 9" key="2">
    <citation type="submission" date="2016-08" db="EMBL/GenBank/DDBJ databases">
        <title>Pervasive Adenine N6-methylation of Active Genes in Fungi.</title>
        <authorList>
            <consortium name="DOE Joint Genome Institute"/>
            <person name="Mondo S.J."/>
            <person name="Dannebaum R.O."/>
            <person name="Kuo R.C."/>
            <person name="Labutti K."/>
            <person name="Haridas S."/>
            <person name="Kuo A."/>
            <person name="Salamov A."/>
            <person name="Ahrendt S.R."/>
            <person name="Lipzen A."/>
            <person name="Sullivan W."/>
            <person name="Andreopoulos W.B."/>
            <person name="Clum A."/>
            <person name="Lindquist E."/>
            <person name="Daum C."/>
            <person name="Ramamoorthy G.K."/>
            <person name="Gryganskyi A."/>
            <person name="Culley D."/>
            <person name="Magnuson J.K."/>
            <person name="James T.Y."/>
            <person name="O'Malley M.A."/>
            <person name="Stajich J.E."/>
            <person name="Spatafora J.W."/>
            <person name="Visel A."/>
            <person name="Grigoriev I.V."/>
        </authorList>
    </citation>
    <scope>NUCLEOTIDE SEQUENCE [LARGE SCALE GENOMIC DNA]</scope>
    <source>
        <strain evidence="9">finn</strain>
    </source>
</reference>
<comment type="caution">
    <text evidence="8">The sequence shown here is derived from an EMBL/GenBank/DDBJ whole genome shotgun (WGS) entry which is preliminary data.</text>
</comment>
<evidence type="ECO:0000256" key="4">
    <source>
        <dbReference type="ARBA" id="ARBA00022801"/>
    </source>
</evidence>
<keyword evidence="5" id="KW-0119">Carbohydrate metabolism</keyword>
<evidence type="ECO:0000256" key="5">
    <source>
        <dbReference type="ARBA" id="ARBA00023277"/>
    </source>
</evidence>
<keyword evidence="2" id="KW-0479">Metal-binding</keyword>
<dbReference type="InterPro" id="IPR002509">
    <property type="entry name" value="NODB_dom"/>
</dbReference>
<accession>A0A1Y1VMH6</accession>
<dbReference type="PANTHER" id="PTHR46471">
    <property type="entry name" value="CHITIN DEACETYLASE"/>
    <property type="match status" value="1"/>
</dbReference>
<keyword evidence="9" id="KW-1185">Reference proteome</keyword>
<evidence type="ECO:0000256" key="6">
    <source>
        <dbReference type="SAM" id="SignalP"/>
    </source>
</evidence>
<dbReference type="AlphaFoldDB" id="A0A1Y1VMH6"/>
<sequence>MKFSNLAFIFSLAVSAIAQANNQEGSKPKAEIIYHCKQPNNIAFTIDDGPTDKTTELLAALKDAGIVATFYVNGANVLKDLNGEPLPSVKPFIKDIYDAGHEIGSHTYNHACLTEQCKLNNPLMKVMDTKEAFTEQIIKNENLIYDAIGIYPATYRAPFGDGQNPGAVNDTLLEWLYELGYPYAIHWDIETRDMENSYSGGDDFAFEQAKLQYESETAQKDTVITLQHAIPVTVEKIIPYIKNVWMPAHPNMKFVKVSECLGLSDDKIYKKTQGSVKGNASSDAFMVKTSLFFIVSTLFAVLYML</sequence>
<reference evidence="8 9" key="1">
    <citation type="submission" date="2016-08" db="EMBL/GenBank/DDBJ databases">
        <title>Genomes of anaerobic fungi encode conserved fungal cellulosomes for biomass hydrolysis.</title>
        <authorList>
            <consortium name="DOE Joint Genome Institute"/>
            <person name="Haitjema C.H."/>
            <person name="Gilmore S.P."/>
            <person name="Henske J.K."/>
            <person name="Solomon K.V."/>
            <person name="De Groot R."/>
            <person name="Kuo A."/>
            <person name="Mondo S.J."/>
            <person name="Salamov A.A."/>
            <person name="Labutti K."/>
            <person name="Zhao Z."/>
            <person name="Chiniquy J."/>
            <person name="Barry K."/>
            <person name="Brewer H.M."/>
            <person name="Purvine S.O."/>
            <person name="Wright A.T."/>
            <person name="Boxma B."/>
            <person name="Van Alen T."/>
            <person name="Hackstein J.H."/>
            <person name="Baker S.E."/>
            <person name="Grigoriev I.V."/>
            <person name="O'Malley M.A."/>
        </authorList>
    </citation>
    <scope>NUCLEOTIDE SEQUENCE [LARGE SCALE GENOMIC DNA]</scope>
    <source>
        <strain evidence="9">finn</strain>
    </source>
</reference>
<comment type="cofactor">
    <cofactor evidence="1">
        <name>Co(2+)</name>
        <dbReference type="ChEBI" id="CHEBI:48828"/>
    </cofactor>
</comment>
<dbReference type="GO" id="GO:0005975">
    <property type="term" value="P:carbohydrate metabolic process"/>
    <property type="evidence" value="ECO:0007669"/>
    <property type="project" value="InterPro"/>
</dbReference>
<evidence type="ECO:0000256" key="3">
    <source>
        <dbReference type="ARBA" id="ARBA00022729"/>
    </source>
</evidence>
<feature type="signal peptide" evidence="6">
    <location>
        <begin position="1"/>
        <end position="20"/>
    </location>
</feature>
<dbReference type="PROSITE" id="PS51677">
    <property type="entry name" value="NODB"/>
    <property type="match status" value="1"/>
</dbReference>
<dbReference type="GO" id="GO:0016810">
    <property type="term" value="F:hydrolase activity, acting on carbon-nitrogen (but not peptide) bonds"/>
    <property type="evidence" value="ECO:0007669"/>
    <property type="project" value="InterPro"/>
</dbReference>
<dbReference type="Gene3D" id="3.20.20.370">
    <property type="entry name" value="Glycoside hydrolase/deacetylase"/>
    <property type="match status" value="1"/>
</dbReference>
<keyword evidence="3 6" id="KW-0732">Signal</keyword>
<evidence type="ECO:0000256" key="2">
    <source>
        <dbReference type="ARBA" id="ARBA00022723"/>
    </source>
</evidence>
<dbReference type="EMBL" id="MCFH01000002">
    <property type="protein sequence ID" value="ORX60123.1"/>
    <property type="molecule type" value="Genomic_DNA"/>
</dbReference>
<feature type="domain" description="NodB homology" evidence="7">
    <location>
        <begin position="40"/>
        <end position="255"/>
    </location>
</feature>
<dbReference type="STRING" id="1754191.A0A1Y1VMH6"/>
<proteinExistence type="predicted"/>
<organism evidence="8 9">
    <name type="scientific">Piromyces finnis</name>
    <dbReference type="NCBI Taxonomy" id="1754191"/>
    <lineage>
        <taxon>Eukaryota</taxon>
        <taxon>Fungi</taxon>
        <taxon>Fungi incertae sedis</taxon>
        <taxon>Chytridiomycota</taxon>
        <taxon>Chytridiomycota incertae sedis</taxon>
        <taxon>Neocallimastigomycetes</taxon>
        <taxon>Neocallimastigales</taxon>
        <taxon>Neocallimastigaceae</taxon>
        <taxon>Piromyces</taxon>
    </lineage>
</organism>
<dbReference type="PANTHER" id="PTHR46471:SF2">
    <property type="entry name" value="CHITIN DEACETYLASE-RELATED"/>
    <property type="match status" value="1"/>
</dbReference>
<keyword evidence="4 8" id="KW-0378">Hydrolase</keyword>
<evidence type="ECO:0000313" key="8">
    <source>
        <dbReference type="EMBL" id="ORX60123.1"/>
    </source>
</evidence>
<dbReference type="SUPFAM" id="SSF88713">
    <property type="entry name" value="Glycoside hydrolase/deacetylase"/>
    <property type="match status" value="1"/>
</dbReference>
<evidence type="ECO:0000256" key="1">
    <source>
        <dbReference type="ARBA" id="ARBA00001941"/>
    </source>
</evidence>
<evidence type="ECO:0000313" key="9">
    <source>
        <dbReference type="Proteomes" id="UP000193719"/>
    </source>
</evidence>
<protein>
    <submittedName>
        <fullName evidence="8">Glycoside hydrolase/deacetylase</fullName>
    </submittedName>
</protein>
<dbReference type="OrthoDB" id="5547340at2759"/>
<dbReference type="GO" id="GO:0046872">
    <property type="term" value="F:metal ion binding"/>
    <property type="evidence" value="ECO:0007669"/>
    <property type="project" value="UniProtKB-KW"/>
</dbReference>
<gene>
    <name evidence="8" type="ORF">BCR36DRAFT_316571</name>
</gene>
<name>A0A1Y1VMH6_9FUNG</name>
<feature type="chain" id="PRO_5013028086" evidence="6">
    <location>
        <begin position="21"/>
        <end position="305"/>
    </location>
</feature>